<dbReference type="NCBIfam" id="NF033547">
    <property type="entry name" value="transpos_IS1595"/>
    <property type="match status" value="1"/>
</dbReference>
<dbReference type="STRING" id="62324.A0A182RCZ7"/>
<name>A0A182RCZ7_ANOFN</name>
<dbReference type="InterPro" id="IPR053164">
    <property type="entry name" value="IS1016-like_transposase"/>
</dbReference>
<organism evidence="2">
    <name type="scientific">Anopheles funestus</name>
    <name type="common">African malaria mosquito</name>
    <dbReference type="NCBI Taxonomy" id="62324"/>
    <lineage>
        <taxon>Eukaryota</taxon>
        <taxon>Metazoa</taxon>
        <taxon>Ecdysozoa</taxon>
        <taxon>Arthropoda</taxon>
        <taxon>Hexapoda</taxon>
        <taxon>Insecta</taxon>
        <taxon>Pterygota</taxon>
        <taxon>Neoptera</taxon>
        <taxon>Endopterygota</taxon>
        <taxon>Diptera</taxon>
        <taxon>Nematocera</taxon>
        <taxon>Culicoidea</taxon>
        <taxon>Culicidae</taxon>
        <taxon>Anophelinae</taxon>
        <taxon>Anopheles</taxon>
    </lineage>
</organism>
<dbReference type="InterPro" id="IPR024445">
    <property type="entry name" value="Tnp_ISXO2-like"/>
</dbReference>
<dbReference type="AlphaFoldDB" id="A0A182RCZ7"/>
<dbReference type="SMART" id="SM01126">
    <property type="entry name" value="DDE_Tnp_IS1595"/>
    <property type="match status" value="1"/>
</dbReference>
<dbReference type="PANTHER" id="PTHR47163:SF2">
    <property type="entry name" value="SI:DKEY-17M8.2"/>
    <property type="match status" value="1"/>
</dbReference>
<protein>
    <submittedName>
        <fullName evidence="2">DDE_Tnp_IS1595 domain-containing protein</fullName>
    </submittedName>
</protein>
<reference evidence="2" key="1">
    <citation type="submission" date="2020-05" db="UniProtKB">
        <authorList>
            <consortium name="EnsemblMetazoa"/>
        </authorList>
    </citation>
    <scope>IDENTIFICATION</scope>
    <source>
        <strain evidence="2">FUMOZ</strain>
    </source>
</reference>
<dbReference type="Pfam" id="PF12762">
    <property type="entry name" value="DDE_Tnp_IS1595"/>
    <property type="match status" value="1"/>
</dbReference>
<dbReference type="VEuPathDB" id="VectorBase:AFUN004066"/>
<dbReference type="VEuPathDB" id="VectorBase:AFUN2_006385"/>
<evidence type="ECO:0000313" key="2">
    <source>
        <dbReference type="EnsemblMetazoa" id="AFUN004066-PA"/>
    </source>
</evidence>
<evidence type="ECO:0000259" key="1">
    <source>
        <dbReference type="SMART" id="SM01126"/>
    </source>
</evidence>
<accession>A0A182RCZ7</accession>
<proteinExistence type="predicted"/>
<dbReference type="PANTHER" id="PTHR47163">
    <property type="entry name" value="DDE_TNP_IS1595 DOMAIN-CONTAINING PROTEIN"/>
    <property type="match status" value="1"/>
</dbReference>
<sequence>MKLKTTRKANSCKWICKPTSSCTGWECTVRTDSIFKNSRLSLSKLIEITYEWSRDTKRSSAAAECGAGKSAIAKWFSILREVTAEHFECSQGQIGGDGLTVEIDESVLTKRKYNRGRVSANNQVWVVGGICRETRKIFLELVEQRDAATLHRIINQHVAPGTTIVTDGWRAYNGIDQHGFIHETINHSQNFVDPSDPFVHTQNIENLWRWVKPFIRSKGTKRGVLIKYIREYEMKRQNQNSFLSVLQAIKAVQDFA</sequence>
<feature type="domain" description="ISXO2-like transposase" evidence="1">
    <location>
        <begin position="93"/>
        <end position="238"/>
    </location>
</feature>
<dbReference type="EnsemblMetazoa" id="AFUN004066-RA">
    <property type="protein sequence ID" value="AFUN004066-PA"/>
    <property type="gene ID" value="AFUN004066"/>
</dbReference>